<accession>A0A1V0UMG0</accession>
<dbReference type="NCBIfam" id="NF047619">
    <property type="entry name" value="NADase_discoid"/>
    <property type="match status" value="1"/>
</dbReference>
<evidence type="ECO:0000313" key="3">
    <source>
        <dbReference type="EMBL" id="ARF66260.1"/>
    </source>
</evidence>
<dbReference type="InterPro" id="IPR057561">
    <property type="entry name" value="NADase_transloc"/>
</dbReference>
<name>A0A1V0UMG0_STRVN</name>
<evidence type="ECO:0000259" key="2">
    <source>
        <dbReference type="Pfam" id="PF25302"/>
    </source>
</evidence>
<feature type="domain" description="NAD glycohydrolase translocation F5/8 type C" evidence="2">
    <location>
        <begin position="71"/>
        <end position="197"/>
    </location>
</feature>
<evidence type="ECO:0000256" key="1">
    <source>
        <dbReference type="SAM" id="Phobius"/>
    </source>
</evidence>
<dbReference type="Gene3D" id="2.60.120.260">
    <property type="entry name" value="Galactose-binding domain-like"/>
    <property type="match status" value="1"/>
</dbReference>
<dbReference type="KEGG" id="svu:B1H20_17940"/>
<dbReference type="InterPro" id="IPR008979">
    <property type="entry name" value="Galactose-bd-like_sf"/>
</dbReference>
<dbReference type="STRING" id="1935.B1H20_17940"/>
<sequence>MRRRPRRTRAAGARPRRGWRRPRLGLPIVLVLLAVGIWFALPHLSGLFGFARQETGTPESMPPAVCRASSEADGHPASAAVDGFNNRYWAPERAGEGVGEHLECDFAQPVRMMKIVVFSGTSARQDEFLTQSRPARLTVELTSEDGKKTGRTIRLRDQAGQQTFDVRGSDTVSARITVASAYGTGKERRTALAEVEFFGRRE</sequence>
<dbReference type="Proteomes" id="UP000192445">
    <property type="component" value="Chromosome"/>
</dbReference>
<evidence type="ECO:0000313" key="4">
    <source>
        <dbReference type="Proteomes" id="UP000192445"/>
    </source>
</evidence>
<dbReference type="EMBL" id="CP020570">
    <property type="protein sequence ID" value="ARF66260.1"/>
    <property type="molecule type" value="Genomic_DNA"/>
</dbReference>
<keyword evidence="1" id="KW-1133">Transmembrane helix</keyword>
<protein>
    <recommendedName>
        <fullName evidence="2">NAD glycohydrolase translocation F5/8 type C domain-containing protein</fullName>
    </recommendedName>
</protein>
<dbReference type="AlphaFoldDB" id="A0A1V0UMG0"/>
<keyword evidence="1" id="KW-0472">Membrane</keyword>
<dbReference type="OrthoDB" id="3808044at2"/>
<dbReference type="Pfam" id="PF25302">
    <property type="entry name" value="NADase_transloc"/>
    <property type="match status" value="1"/>
</dbReference>
<keyword evidence="1" id="KW-0812">Transmembrane</keyword>
<gene>
    <name evidence="3" type="ORF">B1H20_17940</name>
</gene>
<proteinExistence type="predicted"/>
<organism evidence="3 4">
    <name type="scientific">Streptomyces violaceoruber</name>
    <dbReference type="NCBI Taxonomy" id="1935"/>
    <lineage>
        <taxon>Bacteria</taxon>
        <taxon>Bacillati</taxon>
        <taxon>Actinomycetota</taxon>
        <taxon>Actinomycetes</taxon>
        <taxon>Kitasatosporales</taxon>
        <taxon>Streptomycetaceae</taxon>
        <taxon>Streptomyces</taxon>
        <taxon>Streptomyces violaceoruber group</taxon>
    </lineage>
</organism>
<feature type="transmembrane region" description="Helical" evidence="1">
    <location>
        <begin position="24"/>
        <end position="41"/>
    </location>
</feature>
<dbReference type="SUPFAM" id="SSF49785">
    <property type="entry name" value="Galactose-binding domain-like"/>
    <property type="match status" value="1"/>
</dbReference>
<reference evidence="3 4" key="1">
    <citation type="submission" date="2017-03" db="EMBL/GenBank/DDBJ databases">
        <title>Complete Genome Sequence of a natural compounds producer, Streptomyces violaceus S21.</title>
        <authorList>
            <person name="Zhong C."/>
            <person name="Zhao Z."/>
            <person name="Fu J."/>
            <person name="Zong G."/>
            <person name="Qin R."/>
            <person name="Cao G."/>
        </authorList>
    </citation>
    <scope>NUCLEOTIDE SEQUENCE [LARGE SCALE GENOMIC DNA]</scope>
    <source>
        <strain evidence="3 4">S21</strain>
    </source>
</reference>